<dbReference type="Proteomes" id="UP000292274">
    <property type="component" value="Unassembled WGS sequence"/>
</dbReference>
<dbReference type="OrthoDB" id="9788295at2"/>
<proteinExistence type="predicted"/>
<dbReference type="GO" id="GO:0052618">
    <property type="term" value="F:coenzyme F420-0:L-glutamate ligase activity"/>
    <property type="evidence" value="ECO:0007669"/>
    <property type="project" value="UniProtKB-EC"/>
</dbReference>
<comment type="caution">
    <text evidence="9">The sequence shown here is derived from an EMBL/GenBank/DDBJ whole genome shotgun (WGS) entry which is preliminary data.</text>
</comment>
<dbReference type="GO" id="GO:0005525">
    <property type="term" value="F:GTP binding"/>
    <property type="evidence" value="ECO:0007669"/>
    <property type="project" value="UniProtKB-KW"/>
</dbReference>
<dbReference type="EC" id="6.3.2.31" evidence="9"/>
<sequence length="372" mass="38142">MRLETLPVPGARLEILPVPGIGHVAEGDDLAALIATAAPWLRDGDVLVVTSKIVSKAEGRLVDVPADGPDRQAARDEILAAETVRVVATRGATRIVQTRHGFVMASAGIDASNVDKTRLVLLPEDPDASARALRAGLRDRYGVDVAVVVSDTMGRPWRNGLTDVALGVAGMDAIRDHRGEVDPYGNELVLTQMAVADELAAAGELIKGKCDQMPVAVIRGYLTAPLPGDGEGAGVLVRDSSMDLFSLGTAEAKAAGLAAAATLADRPGGTPPDPAAVDRAIATVAGVVAPGTVFTQVTDEDVRTGLVAVVAGWPAEATALVLCSPPTPVGPVQLVRFGADVQRLRTALAAQGVPSQLLPPPAHTTAAATLAL</sequence>
<dbReference type="PANTHER" id="PTHR47917">
    <property type="match status" value="1"/>
</dbReference>
<evidence type="ECO:0000256" key="4">
    <source>
        <dbReference type="ARBA" id="ARBA00022842"/>
    </source>
</evidence>
<evidence type="ECO:0000256" key="6">
    <source>
        <dbReference type="ARBA" id="ARBA00023134"/>
    </source>
</evidence>
<evidence type="ECO:0000313" key="9">
    <source>
        <dbReference type="EMBL" id="TCB99908.1"/>
    </source>
</evidence>
<dbReference type="InterPro" id="IPR008225">
    <property type="entry name" value="F420-0_g-glutamyl_ligase"/>
</dbReference>
<keyword evidence="4" id="KW-0460">Magnesium</keyword>
<evidence type="ECO:0000256" key="7">
    <source>
        <dbReference type="ARBA" id="ARBA00023211"/>
    </source>
</evidence>
<dbReference type="RefSeq" id="WP_131301296.1">
    <property type="nucleotide sequence ID" value="NZ_SJJR01000002.1"/>
</dbReference>
<dbReference type="NCBIfam" id="NF009810">
    <property type="entry name" value="PRK13294.1"/>
    <property type="match status" value="1"/>
</dbReference>
<keyword evidence="6" id="KW-0342">GTP-binding</keyword>
<evidence type="ECO:0000256" key="1">
    <source>
        <dbReference type="ARBA" id="ARBA00022598"/>
    </source>
</evidence>
<dbReference type="SUPFAM" id="SSF144010">
    <property type="entry name" value="CofE-like"/>
    <property type="match status" value="1"/>
</dbReference>
<organism evidence="9 10">
    <name type="scientific">Micromonospora zingiberis</name>
    <dbReference type="NCBI Taxonomy" id="2053011"/>
    <lineage>
        <taxon>Bacteria</taxon>
        <taxon>Bacillati</taxon>
        <taxon>Actinomycetota</taxon>
        <taxon>Actinomycetes</taxon>
        <taxon>Micromonosporales</taxon>
        <taxon>Micromonosporaceae</taxon>
        <taxon>Micromonospora</taxon>
    </lineage>
</organism>
<gene>
    <name evidence="9" type="ORF">E0H26_05050</name>
</gene>
<dbReference type="Gene3D" id="3.90.1660.10">
    <property type="entry name" value="CofE-like domain"/>
    <property type="match status" value="1"/>
</dbReference>
<reference evidence="9 10" key="1">
    <citation type="submission" date="2019-02" db="EMBL/GenBank/DDBJ databases">
        <title>Jishengella sp. nov., isolated from a root of Zingiber montanum.</title>
        <authorList>
            <person name="Kuncharoen N."/>
            <person name="Kudo T."/>
            <person name="Masahiro Y."/>
            <person name="Ohkuma M."/>
            <person name="Tanasupawat S."/>
        </authorList>
    </citation>
    <scope>NUCLEOTIDE SEQUENCE [LARGE SCALE GENOMIC DNA]</scope>
    <source>
        <strain evidence="9 10">PLAI 1-1</strain>
    </source>
</reference>
<keyword evidence="10" id="KW-1185">Reference proteome</keyword>
<keyword evidence="1 9" id="KW-0436">Ligase</keyword>
<dbReference type="PANTHER" id="PTHR47917:SF1">
    <property type="entry name" value="COENZYME F420:L-GLUTAMATE LIGASE"/>
    <property type="match status" value="1"/>
</dbReference>
<evidence type="ECO:0000259" key="8">
    <source>
        <dbReference type="Pfam" id="PF01996"/>
    </source>
</evidence>
<evidence type="ECO:0000256" key="5">
    <source>
        <dbReference type="ARBA" id="ARBA00022958"/>
    </source>
</evidence>
<dbReference type="Pfam" id="PF01996">
    <property type="entry name" value="F420_ligase"/>
    <property type="match status" value="1"/>
</dbReference>
<dbReference type="Gene3D" id="3.30.1330.100">
    <property type="entry name" value="CofE-like"/>
    <property type="match status" value="1"/>
</dbReference>
<evidence type="ECO:0000256" key="3">
    <source>
        <dbReference type="ARBA" id="ARBA00022741"/>
    </source>
</evidence>
<keyword evidence="7" id="KW-0464">Manganese</keyword>
<dbReference type="AlphaFoldDB" id="A0A4R0GWM7"/>
<protein>
    <submittedName>
        <fullName evidence="9">Coenzyme F420-0:L-glutamate ligase</fullName>
        <ecNumber evidence="9">6.3.2.31</ecNumber>
    </submittedName>
</protein>
<keyword evidence="3" id="KW-0547">Nucleotide-binding</keyword>
<evidence type="ECO:0000256" key="2">
    <source>
        <dbReference type="ARBA" id="ARBA00022723"/>
    </source>
</evidence>
<dbReference type="GO" id="GO:0046872">
    <property type="term" value="F:metal ion binding"/>
    <property type="evidence" value="ECO:0007669"/>
    <property type="project" value="UniProtKB-KW"/>
</dbReference>
<accession>A0A4R0GWM7</accession>
<name>A0A4R0GWM7_9ACTN</name>
<keyword evidence="2" id="KW-0479">Metal-binding</keyword>
<dbReference type="NCBIfam" id="TIGR01916">
    <property type="entry name" value="F420_cofE"/>
    <property type="match status" value="1"/>
</dbReference>
<feature type="domain" description="Coenzyme F420:L-glutamate ligase-like" evidence="8">
    <location>
        <begin position="22"/>
        <end position="220"/>
    </location>
</feature>
<dbReference type="InterPro" id="IPR002847">
    <property type="entry name" value="F420-0_gamma-glut_ligase-dom"/>
</dbReference>
<keyword evidence="5" id="KW-0630">Potassium</keyword>
<dbReference type="EMBL" id="SJJR01000002">
    <property type="protein sequence ID" value="TCB99908.1"/>
    <property type="molecule type" value="Genomic_DNA"/>
</dbReference>
<evidence type="ECO:0000313" key="10">
    <source>
        <dbReference type="Proteomes" id="UP000292274"/>
    </source>
</evidence>